<keyword evidence="2" id="KW-1185">Reference proteome</keyword>
<protein>
    <submittedName>
        <fullName evidence="1">Uncharacterized protein</fullName>
    </submittedName>
</protein>
<dbReference type="AlphaFoldDB" id="A0AAN8IUL1"/>
<accession>A0AAN8IUL1</accession>
<evidence type="ECO:0000313" key="2">
    <source>
        <dbReference type="Proteomes" id="UP001331761"/>
    </source>
</evidence>
<reference evidence="1 2" key="1">
    <citation type="submission" date="2019-10" db="EMBL/GenBank/DDBJ databases">
        <title>Assembly and Annotation for the nematode Trichostrongylus colubriformis.</title>
        <authorList>
            <person name="Martin J."/>
        </authorList>
    </citation>
    <scope>NUCLEOTIDE SEQUENCE [LARGE SCALE GENOMIC DNA]</scope>
    <source>
        <strain evidence="1">G859</strain>
        <tissue evidence="1">Whole worm</tissue>
    </source>
</reference>
<sequence>MYNLTEVIIKEGRWNPNAAFVSQFSEAIDFYVASQTCRSFLITAVTSSFGWWLAFFVADQNSIYYMPDERIHGDKVPSKELFLWVFVNIVSRYSIDGNRGRNTFHSRMTFESGEYSVWICDLEACRREEALTNISIRR</sequence>
<dbReference type="EMBL" id="WIXE01003137">
    <property type="protein sequence ID" value="KAK5984213.1"/>
    <property type="molecule type" value="Genomic_DNA"/>
</dbReference>
<evidence type="ECO:0000313" key="1">
    <source>
        <dbReference type="EMBL" id="KAK5984213.1"/>
    </source>
</evidence>
<organism evidence="1 2">
    <name type="scientific">Trichostrongylus colubriformis</name>
    <name type="common">Black scour worm</name>
    <dbReference type="NCBI Taxonomy" id="6319"/>
    <lineage>
        <taxon>Eukaryota</taxon>
        <taxon>Metazoa</taxon>
        <taxon>Ecdysozoa</taxon>
        <taxon>Nematoda</taxon>
        <taxon>Chromadorea</taxon>
        <taxon>Rhabditida</taxon>
        <taxon>Rhabditina</taxon>
        <taxon>Rhabditomorpha</taxon>
        <taxon>Strongyloidea</taxon>
        <taxon>Trichostrongylidae</taxon>
        <taxon>Trichostrongylus</taxon>
    </lineage>
</organism>
<proteinExistence type="predicted"/>
<name>A0AAN8IUL1_TRICO</name>
<comment type="caution">
    <text evidence="1">The sequence shown here is derived from an EMBL/GenBank/DDBJ whole genome shotgun (WGS) entry which is preliminary data.</text>
</comment>
<gene>
    <name evidence="1" type="ORF">GCK32_019826</name>
</gene>
<dbReference type="Proteomes" id="UP001331761">
    <property type="component" value="Unassembled WGS sequence"/>
</dbReference>